<dbReference type="EMBL" id="RQFA01000074">
    <property type="protein sequence ID" value="TGK28821.1"/>
    <property type="molecule type" value="Genomic_DNA"/>
</dbReference>
<evidence type="ECO:0000256" key="1">
    <source>
        <dbReference type="SAM" id="Phobius"/>
    </source>
</evidence>
<name>A0A5F1YHL9_9LEPT</name>
<dbReference type="AlphaFoldDB" id="A0A5F1YHL9"/>
<keyword evidence="3" id="KW-1185">Reference proteome</keyword>
<dbReference type="RefSeq" id="WP_135595581.1">
    <property type="nucleotide sequence ID" value="NZ_RQEZ01000039.1"/>
</dbReference>
<evidence type="ECO:0000313" key="2">
    <source>
        <dbReference type="EMBL" id="TGK28821.1"/>
    </source>
</evidence>
<organism evidence="2 3">
    <name type="scientific">Leptospira gomenensis</name>
    <dbReference type="NCBI Taxonomy" id="2484974"/>
    <lineage>
        <taxon>Bacteria</taxon>
        <taxon>Pseudomonadati</taxon>
        <taxon>Spirochaetota</taxon>
        <taxon>Spirochaetia</taxon>
        <taxon>Leptospirales</taxon>
        <taxon>Leptospiraceae</taxon>
        <taxon>Leptospira</taxon>
    </lineage>
</organism>
<gene>
    <name evidence="2" type="ORF">EHQ17_17320</name>
</gene>
<feature type="transmembrane region" description="Helical" evidence="1">
    <location>
        <begin position="12"/>
        <end position="31"/>
    </location>
</feature>
<keyword evidence="1" id="KW-0472">Membrane</keyword>
<feature type="transmembrane region" description="Helical" evidence="1">
    <location>
        <begin position="43"/>
        <end position="68"/>
    </location>
</feature>
<protein>
    <recommendedName>
        <fullName evidence="4">DUF996 domain-containing protein</fullName>
    </recommendedName>
</protein>
<comment type="caution">
    <text evidence="2">The sequence shown here is derived from an EMBL/GenBank/DDBJ whole genome shotgun (WGS) entry which is preliminary data.</text>
</comment>
<sequence length="121" mass="13458">MFERNRLERIGNVSGIVAGIASGILIPILFVPGLKDIEWLTQSVVTVSGFLILFFGGLFLFTSLGLNVMRSGELNQMILFISFPIPKPIARLLGFGFFLLGCLALLCSLLYFLAYAIRWIR</sequence>
<reference evidence="2" key="1">
    <citation type="journal article" date="2019" name="PLoS Negl. Trop. Dis.">
        <title>Revisiting the worldwide diversity of Leptospira species in the environment.</title>
        <authorList>
            <person name="Vincent A.T."/>
            <person name="Schiettekatte O."/>
            <person name="Bourhy P."/>
            <person name="Veyrier F.J."/>
            <person name="Picardeau M."/>
        </authorList>
    </citation>
    <scope>NUCLEOTIDE SEQUENCE [LARGE SCALE GENOMIC DNA]</scope>
    <source>
        <strain evidence="2">201800299</strain>
    </source>
</reference>
<keyword evidence="1" id="KW-1133">Transmembrane helix</keyword>
<evidence type="ECO:0008006" key="4">
    <source>
        <dbReference type="Google" id="ProtNLM"/>
    </source>
</evidence>
<accession>A0A5F1YHL9</accession>
<evidence type="ECO:0000313" key="3">
    <source>
        <dbReference type="Proteomes" id="UP000298277"/>
    </source>
</evidence>
<keyword evidence="1" id="KW-0812">Transmembrane</keyword>
<proteinExistence type="predicted"/>
<dbReference type="Proteomes" id="UP000298277">
    <property type="component" value="Unassembled WGS sequence"/>
</dbReference>
<feature type="transmembrane region" description="Helical" evidence="1">
    <location>
        <begin position="89"/>
        <end position="117"/>
    </location>
</feature>
<dbReference type="OrthoDB" id="346208at2"/>